<dbReference type="InterPro" id="IPR000601">
    <property type="entry name" value="PKD_dom"/>
</dbReference>
<dbReference type="InterPro" id="IPR001322">
    <property type="entry name" value="Lamin_tail_dom"/>
</dbReference>
<dbReference type="Proteomes" id="UP000179052">
    <property type="component" value="Unassembled WGS sequence"/>
</dbReference>
<evidence type="ECO:0000313" key="5">
    <source>
        <dbReference type="Proteomes" id="UP000179052"/>
    </source>
</evidence>
<name>A0A1G2LHM9_9BACT</name>
<evidence type="ECO:0008006" key="6">
    <source>
        <dbReference type="Google" id="ProtNLM"/>
    </source>
</evidence>
<keyword evidence="1" id="KW-1133">Transmembrane helix</keyword>
<dbReference type="PROSITE" id="PS50093">
    <property type="entry name" value="PKD"/>
    <property type="match status" value="1"/>
</dbReference>
<evidence type="ECO:0000259" key="2">
    <source>
        <dbReference type="PROSITE" id="PS50093"/>
    </source>
</evidence>
<evidence type="ECO:0000259" key="3">
    <source>
        <dbReference type="PROSITE" id="PS51841"/>
    </source>
</evidence>
<evidence type="ECO:0000256" key="1">
    <source>
        <dbReference type="SAM" id="Phobius"/>
    </source>
</evidence>
<dbReference type="Pfam" id="PF00932">
    <property type="entry name" value="LTD"/>
    <property type="match status" value="2"/>
</dbReference>
<sequence length="525" mass="54643">MRHVGLSAVFFIGAVAFPAVALAQVIINEILFDPVGSDTGLEWVELYNPSSDSVSLAGWELYPDGIGYYTFQQGIEIAGNSFLTIYLRQSGADSSSAVYDAAATGNIGNSSGSLALFSGEPRGKDTIKAFLRYHKPSSTERKTWESAAADAGLWTAGSFIDVSNLSEGSSIGWRSNGASFTDLNAWTIFTSPSLGAPNSAGGSSPISADPQETASSTAAAAQTFVMLPEIPHLAVSIRAATDGVIGAPHRFLASVATKTGKAVSGELRYIWNFGDGVVSEGPAVTHIFSFPNLYRVSLDVASGPAIGLAIADVNVFENTVMITETQFGDGGFLELWNGGAAEIDVTGWMIQDNTGQSFTFPSGTRIASKRMFVLSNKVTGILKTKPVRVELRYSNLTVADTAPVFTNDPNLATAKIGGSWQITPPSPGVYKPMKESDSVSLVSSKQVIVVAPAAAATTSQLPNRALPSPVEVIDNAKGESTSSQLAGIGGTSGRGAPSFIFLAIAAMIVAIGGGAAAVFLRRSSS</sequence>
<gene>
    <name evidence="4" type="ORF">A3H71_01910</name>
</gene>
<dbReference type="Gene3D" id="2.60.40.1260">
    <property type="entry name" value="Lamin Tail domain"/>
    <property type="match status" value="2"/>
</dbReference>
<feature type="transmembrane region" description="Helical" evidence="1">
    <location>
        <begin position="499"/>
        <end position="520"/>
    </location>
</feature>
<dbReference type="PROSITE" id="PS51841">
    <property type="entry name" value="LTD"/>
    <property type="match status" value="1"/>
</dbReference>
<evidence type="ECO:0000313" key="4">
    <source>
        <dbReference type="EMBL" id="OHA10321.1"/>
    </source>
</evidence>
<dbReference type="InterPro" id="IPR013783">
    <property type="entry name" value="Ig-like_fold"/>
</dbReference>
<dbReference type="Pfam" id="PF18911">
    <property type="entry name" value="PKD_4"/>
    <property type="match status" value="1"/>
</dbReference>
<keyword evidence="1" id="KW-0812">Transmembrane</keyword>
<organism evidence="4 5">
    <name type="scientific">Candidatus Sungbacteria bacterium RIFCSPLOWO2_02_FULL_48_13b</name>
    <dbReference type="NCBI Taxonomy" id="1802283"/>
    <lineage>
        <taxon>Bacteria</taxon>
        <taxon>Candidatus Sungiibacteriota</taxon>
    </lineage>
</organism>
<dbReference type="InterPro" id="IPR036415">
    <property type="entry name" value="Lamin_tail_dom_sf"/>
</dbReference>
<dbReference type="SUPFAM" id="SSF49299">
    <property type="entry name" value="PKD domain"/>
    <property type="match status" value="1"/>
</dbReference>
<protein>
    <recommendedName>
        <fullName evidence="6">PKD domain-containing protein</fullName>
    </recommendedName>
</protein>
<dbReference type="STRING" id="1802283.A3H71_01910"/>
<accession>A0A1G2LHM9</accession>
<proteinExistence type="predicted"/>
<dbReference type="InterPro" id="IPR035986">
    <property type="entry name" value="PKD_dom_sf"/>
</dbReference>
<dbReference type="SUPFAM" id="SSF74853">
    <property type="entry name" value="Lamin A/C globular tail domain"/>
    <property type="match status" value="2"/>
</dbReference>
<feature type="domain" description="LTD" evidence="3">
    <location>
        <begin position="13"/>
        <end position="138"/>
    </location>
</feature>
<dbReference type="EMBL" id="MHQV01000032">
    <property type="protein sequence ID" value="OHA10321.1"/>
    <property type="molecule type" value="Genomic_DNA"/>
</dbReference>
<dbReference type="Gene3D" id="2.60.40.10">
    <property type="entry name" value="Immunoglobulins"/>
    <property type="match status" value="1"/>
</dbReference>
<dbReference type="AlphaFoldDB" id="A0A1G2LHM9"/>
<feature type="domain" description="PKD" evidence="2">
    <location>
        <begin position="269"/>
        <end position="302"/>
    </location>
</feature>
<dbReference type="CDD" id="cd00146">
    <property type="entry name" value="PKD"/>
    <property type="match status" value="1"/>
</dbReference>
<comment type="caution">
    <text evidence="4">The sequence shown here is derived from an EMBL/GenBank/DDBJ whole genome shotgun (WGS) entry which is preliminary data.</text>
</comment>
<keyword evidence="1" id="KW-0472">Membrane</keyword>
<reference evidence="4 5" key="1">
    <citation type="journal article" date="2016" name="Nat. Commun.">
        <title>Thousands of microbial genomes shed light on interconnected biogeochemical processes in an aquifer system.</title>
        <authorList>
            <person name="Anantharaman K."/>
            <person name="Brown C.T."/>
            <person name="Hug L.A."/>
            <person name="Sharon I."/>
            <person name="Castelle C.J."/>
            <person name="Probst A.J."/>
            <person name="Thomas B.C."/>
            <person name="Singh A."/>
            <person name="Wilkins M.J."/>
            <person name="Karaoz U."/>
            <person name="Brodie E.L."/>
            <person name="Williams K.H."/>
            <person name="Hubbard S.S."/>
            <person name="Banfield J.F."/>
        </authorList>
    </citation>
    <scope>NUCLEOTIDE SEQUENCE [LARGE SCALE GENOMIC DNA]</scope>
</reference>